<name>A0A1H6CGA0_9SPHI</name>
<organism evidence="1 2">
    <name type="scientific">Sphingobacterium lactis</name>
    <dbReference type="NCBI Taxonomy" id="797291"/>
    <lineage>
        <taxon>Bacteria</taxon>
        <taxon>Pseudomonadati</taxon>
        <taxon>Bacteroidota</taxon>
        <taxon>Sphingobacteriia</taxon>
        <taxon>Sphingobacteriales</taxon>
        <taxon>Sphingobacteriaceae</taxon>
        <taxon>Sphingobacterium</taxon>
    </lineage>
</organism>
<keyword evidence="2" id="KW-1185">Reference proteome</keyword>
<dbReference type="SUPFAM" id="SSF50969">
    <property type="entry name" value="YVTN repeat-like/Quinoprotein amine dehydrogenase"/>
    <property type="match status" value="1"/>
</dbReference>
<dbReference type="EMBL" id="FNUT01000015">
    <property type="protein sequence ID" value="SEG71817.1"/>
    <property type="molecule type" value="Genomic_DNA"/>
</dbReference>
<sequence>MIDFFKKNKPDVREEWNAKGEQYAKEINEMVEFGEKNGWENWKGKEPEDKRDHLAEEVIRQLKLANLENRVERFRNDFPPSHAPLISFLEKQAQSIEQLHFINDQKIVFLQGTAYQKRQAYILNNDQILELDINIKAIGKSKQDNIFAIATESKISTFKGWEGELIREFILNVTAKIGITELIPFNDGNKLLIVTSEGIYLVSENEEKLIHPLNEGNEEEWSSNIDMENATLSNDNTYIVVGDQCYDHRILDANGNTLGSIGPQSSYPHFSLFSKDDSQLITNSCHFYNGLTIGIDSDRFIGVRIEEYSESDDYKIIDEEMRVYVGLATSDYYILGDAYGNIRAIDKNGKKIWRHFLGSTISGMTISDDEQSLWIGTSGGILHKLRLGKGHRDKHTIGNGNHYEDFRLLIWKNEPQIWKW</sequence>
<accession>A0A1H6CGA0</accession>
<evidence type="ECO:0000313" key="1">
    <source>
        <dbReference type="EMBL" id="SEG71817.1"/>
    </source>
</evidence>
<protein>
    <recommendedName>
        <fullName evidence="3">PQQ-like domain-containing protein</fullName>
    </recommendedName>
</protein>
<dbReference type="InterPro" id="IPR011044">
    <property type="entry name" value="Quino_amine_DH_bsu"/>
</dbReference>
<dbReference type="AlphaFoldDB" id="A0A1H6CGA0"/>
<evidence type="ECO:0008006" key="3">
    <source>
        <dbReference type="Google" id="ProtNLM"/>
    </source>
</evidence>
<gene>
    <name evidence="1" type="ORF">SAMN05421877_11550</name>
</gene>
<dbReference type="Proteomes" id="UP000236731">
    <property type="component" value="Unassembled WGS sequence"/>
</dbReference>
<proteinExistence type="predicted"/>
<evidence type="ECO:0000313" key="2">
    <source>
        <dbReference type="Proteomes" id="UP000236731"/>
    </source>
</evidence>
<dbReference type="RefSeq" id="WP_103907752.1">
    <property type="nucleotide sequence ID" value="NZ_CP049246.1"/>
</dbReference>
<dbReference type="OrthoDB" id="267093at2"/>
<reference evidence="2" key="1">
    <citation type="submission" date="2016-10" db="EMBL/GenBank/DDBJ databases">
        <authorList>
            <person name="Varghese N."/>
            <person name="Submissions S."/>
        </authorList>
    </citation>
    <scope>NUCLEOTIDE SEQUENCE [LARGE SCALE GENOMIC DNA]</scope>
    <source>
        <strain evidence="2">DSM 22361</strain>
    </source>
</reference>